<dbReference type="EMBL" id="IACL01033463">
    <property type="protein sequence ID" value="LAB02818.1"/>
    <property type="molecule type" value="Transcribed_RNA"/>
</dbReference>
<dbReference type="EMBL" id="IACL01033465">
    <property type="protein sequence ID" value="LAB02819.1"/>
    <property type="molecule type" value="Transcribed_RNA"/>
</dbReference>
<reference evidence="1" key="2">
    <citation type="submission" date="2017-11" db="EMBL/GenBank/DDBJ databases">
        <title>Coralsnake Venomics: Analyses of Venom Gland Transcriptomes and Proteomes of Six Brazilian Taxa.</title>
        <authorList>
            <person name="Aird S.D."/>
            <person name="Jorge da Silva N."/>
            <person name="Qiu L."/>
            <person name="Villar-Briones A."/>
            <person name="Aparecida-Saddi V."/>
            <person name="Campos-Telles M.P."/>
            <person name="Grau M."/>
            <person name="Mikheyev A.S."/>
        </authorList>
    </citation>
    <scope>NUCLEOTIDE SEQUENCE</scope>
    <source>
        <tissue evidence="1">Venom_gland</tissue>
    </source>
</reference>
<organism evidence="1">
    <name type="scientific">Micrurus paraensis</name>
    <dbReference type="NCBI Taxonomy" id="1970185"/>
    <lineage>
        <taxon>Eukaryota</taxon>
        <taxon>Metazoa</taxon>
        <taxon>Chordata</taxon>
        <taxon>Craniata</taxon>
        <taxon>Vertebrata</taxon>
        <taxon>Euteleostomi</taxon>
        <taxon>Lepidosauria</taxon>
        <taxon>Squamata</taxon>
        <taxon>Bifurcata</taxon>
        <taxon>Unidentata</taxon>
        <taxon>Episquamata</taxon>
        <taxon>Toxicofera</taxon>
        <taxon>Serpentes</taxon>
        <taxon>Colubroidea</taxon>
        <taxon>Elapidae</taxon>
        <taxon>Elapinae</taxon>
        <taxon>Micrurus</taxon>
    </lineage>
</organism>
<name>A0A2D4K299_9SAUR</name>
<accession>A0A2D4K299</accession>
<dbReference type="AlphaFoldDB" id="A0A2D4K299"/>
<proteinExistence type="predicted"/>
<reference evidence="1" key="1">
    <citation type="submission" date="2017-07" db="EMBL/GenBank/DDBJ databases">
        <authorList>
            <person name="Mikheyev A."/>
            <person name="Grau M."/>
        </authorList>
    </citation>
    <scope>NUCLEOTIDE SEQUENCE</scope>
    <source>
        <tissue evidence="1">Venom_gland</tissue>
    </source>
</reference>
<evidence type="ECO:0000313" key="1">
    <source>
        <dbReference type="EMBL" id="LAB02818.1"/>
    </source>
</evidence>
<protein>
    <submittedName>
        <fullName evidence="1">Uncharacterized protein</fullName>
    </submittedName>
</protein>
<sequence>MKETQFCRLPVQASSEIVRNPRSYVVSVCARHWSALIRLDSGLSHPIDVEKKREPPAGLRRAASLLPSWSFSLSQRRMQRWSEMATSKKNLTRKECAGGRCREKVWIDQA</sequence>